<protein>
    <recommendedName>
        <fullName evidence="1">GIY-YIG domain-containing protein</fullName>
    </recommendedName>
</protein>
<feature type="domain" description="GIY-YIG" evidence="1">
    <location>
        <begin position="205"/>
        <end position="294"/>
    </location>
</feature>
<proteinExistence type="predicted"/>
<name>A0A3N3DSQ9_9VIBR</name>
<dbReference type="NCBIfam" id="TIGR01453">
    <property type="entry name" value="grpIintron_endo"/>
    <property type="match status" value="1"/>
</dbReference>
<dbReference type="Proteomes" id="UP000278792">
    <property type="component" value="Unassembled WGS sequence"/>
</dbReference>
<gene>
    <name evidence="2" type="ORF">EGH82_22630</name>
</gene>
<dbReference type="PROSITE" id="PS50164">
    <property type="entry name" value="GIY_YIG"/>
    <property type="match status" value="1"/>
</dbReference>
<dbReference type="InterPro" id="IPR035901">
    <property type="entry name" value="GIY-YIG_endonuc_sf"/>
</dbReference>
<dbReference type="AlphaFoldDB" id="A0A3N3DSQ9"/>
<organism evidence="2 3">
    <name type="scientific">Vibrio ponticus</name>
    <dbReference type="NCBI Taxonomy" id="265668"/>
    <lineage>
        <taxon>Bacteria</taxon>
        <taxon>Pseudomonadati</taxon>
        <taxon>Pseudomonadota</taxon>
        <taxon>Gammaproteobacteria</taxon>
        <taxon>Vibrionales</taxon>
        <taxon>Vibrionaceae</taxon>
        <taxon>Vibrio</taxon>
    </lineage>
</organism>
<dbReference type="InterPro" id="IPR006350">
    <property type="entry name" value="Intron_endoG1"/>
</dbReference>
<dbReference type="Pfam" id="PF01541">
    <property type="entry name" value="GIY-YIG"/>
    <property type="match status" value="1"/>
</dbReference>
<dbReference type="SUPFAM" id="SSF82771">
    <property type="entry name" value="GIY-YIG endonuclease"/>
    <property type="match status" value="1"/>
</dbReference>
<dbReference type="InterPro" id="IPR000305">
    <property type="entry name" value="GIY-YIG_endonuc"/>
</dbReference>
<evidence type="ECO:0000313" key="2">
    <source>
        <dbReference type="EMBL" id="ROV57541.1"/>
    </source>
</evidence>
<dbReference type="SMART" id="SM00465">
    <property type="entry name" value="GIYc"/>
    <property type="match status" value="1"/>
</dbReference>
<evidence type="ECO:0000313" key="3">
    <source>
        <dbReference type="Proteomes" id="UP000278792"/>
    </source>
</evidence>
<dbReference type="GO" id="GO:0004519">
    <property type="term" value="F:endonuclease activity"/>
    <property type="evidence" value="ECO:0007669"/>
    <property type="project" value="InterPro"/>
</dbReference>
<reference evidence="2 3" key="1">
    <citation type="submission" date="2018-11" db="EMBL/GenBank/DDBJ databases">
        <title>Vibrio ponticus strain CAIM 1751 pathogenic for the snapper Lutjanus guttatus.</title>
        <authorList>
            <person name="Soto-Rodriguez S."/>
            <person name="Lozano-Olvera R."/>
            <person name="Gomez-Gil B."/>
        </authorList>
    </citation>
    <scope>NUCLEOTIDE SEQUENCE [LARGE SCALE GENOMIC DNA]</scope>
    <source>
        <strain evidence="2 3">CAIM 1751</strain>
    </source>
</reference>
<comment type="caution">
    <text evidence="2">The sequence shown here is derived from an EMBL/GenBank/DDBJ whole genome shotgun (WGS) entry which is preliminary data.</text>
</comment>
<dbReference type="RefSeq" id="WP_123783802.1">
    <property type="nucleotide sequence ID" value="NZ_RKIK01000141.1"/>
</dbReference>
<accession>A0A3N3DSQ9</accession>
<sequence length="647" mass="73004">MKSKPVIVNGIKFKSASDAARHYEIPCNIVTQNIATSGVSAEQAINEYLARRVTFKGKRFRSLNEVGRYVDIPANILRARMVKGKLSLEQAVQKVKSEVPETFTAFDRTYSSVAQLASAMGVSSAALGNRIRKMGQSPEDALKAISKNKVTVFGVEYPSKSAAARKYGIRIGTVFSRMAKGMDLESALVTPLYDDRALQFECVGKQFVVYRITNRINEKVYVGCTSELDKRTKSHFEDLAKTKNRPLYVDMRKFGVDNFDLEVLQSYKTRKLMLEGEIEWIAKLNSMVPYGYNLTQGGEAGAMRTAVTINGKYFPSARIACDEYGLSFESTQAFKREKNLTWKNAIETKLAAWIWVNGKPFRSVHAFCKHFKIAKETLKKYLDEGFNYEQISKMSKTYRVIHWKGQDFTSIAKACRAADINESNVRGRIRDKGCSPLEAIEYFSKKKEQLKGYVVFGVHYATIKELLKAFDLSFETYSRRRKNGMSIEEAVTQPNRIVSVNIDGKNYSSIANACRKFGISETDVYSQKKRGLSIEQAIKVTQLRANQPPKVIEFRGKTYPTKTALAKQYGRTLRSLNEGLAKGLSLEGVLLKHRRVSVVEVDGKKYPNKAAAYDAYNIPRNKHYILNATVRKGGTVEDAIKAYIKKK</sequence>
<dbReference type="Gene3D" id="3.40.1440.10">
    <property type="entry name" value="GIY-YIG endonuclease"/>
    <property type="match status" value="1"/>
</dbReference>
<evidence type="ECO:0000259" key="1">
    <source>
        <dbReference type="PROSITE" id="PS50164"/>
    </source>
</evidence>
<dbReference type="CDD" id="cd10443">
    <property type="entry name" value="GIY-YIG_HE_Tlr8p_PBC-V_like"/>
    <property type="match status" value="1"/>
</dbReference>
<dbReference type="EMBL" id="RKIK01000141">
    <property type="protein sequence ID" value="ROV57541.1"/>
    <property type="molecule type" value="Genomic_DNA"/>
</dbReference>